<dbReference type="InterPro" id="IPR021866">
    <property type="entry name" value="SpoIIAA-like"/>
</dbReference>
<protein>
    <submittedName>
        <fullName evidence="1">STAS/SEC14 domain-containing protein</fullName>
    </submittedName>
</protein>
<dbReference type="RefSeq" id="WP_159670552.1">
    <property type="nucleotide sequence ID" value="NZ_WUUS01000012.1"/>
</dbReference>
<evidence type="ECO:0000313" key="2">
    <source>
        <dbReference type="Proteomes" id="UP000437065"/>
    </source>
</evidence>
<dbReference type="EMBL" id="WUUS01000012">
    <property type="protein sequence ID" value="MXR43061.1"/>
    <property type="molecule type" value="Genomic_DNA"/>
</dbReference>
<accession>A0A6B0T373</accession>
<comment type="caution">
    <text evidence="1">The sequence shown here is derived from an EMBL/GenBank/DDBJ whole genome shotgun (WGS) entry which is preliminary data.</text>
</comment>
<keyword evidence="2" id="KW-1185">Reference proteome</keyword>
<dbReference type="SUPFAM" id="SSF52091">
    <property type="entry name" value="SpoIIaa-like"/>
    <property type="match status" value="1"/>
</dbReference>
<dbReference type="AlphaFoldDB" id="A0A6B0T373"/>
<reference evidence="1 2" key="1">
    <citation type="submission" date="2019-12" db="EMBL/GenBank/DDBJ databases">
        <title>Isolation and characterization of three novel carbon monoxide-oxidizing members of Halobacteria from salione crusts and soils.</title>
        <authorList>
            <person name="Myers M.R."/>
            <person name="King G.M."/>
        </authorList>
    </citation>
    <scope>NUCLEOTIDE SEQUENCE [LARGE SCALE GENOMIC DNA]</scope>
    <source>
        <strain evidence="1 2">WSA2</strain>
    </source>
</reference>
<dbReference type="Pfam" id="PF11964">
    <property type="entry name" value="SpoIIAA-like"/>
    <property type="match status" value="1"/>
</dbReference>
<evidence type="ECO:0000313" key="1">
    <source>
        <dbReference type="EMBL" id="MXR43061.1"/>
    </source>
</evidence>
<sequence>MFDVLDETEGNLVAIRIRQGTPKGYRELYSLLKEKTGKYGQIHVYEEVPNWTFRTFLTHFHGIVPDLRDGPEFDIGRYAAVGDSKWAKLLFDWWRVIRPIWPVAPEEMRYFELNNSEEALNWLRDRSGYR</sequence>
<gene>
    <name evidence="1" type="ORF">GRX01_17155</name>
</gene>
<organism evidence="1 2">
    <name type="scientific">Halobaculum saliterrae</name>
    <dbReference type="NCBI Taxonomy" id="2073113"/>
    <lineage>
        <taxon>Archaea</taxon>
        <taxon>Methanobacteriati</taxon>
        <taxon>Methanobacteriota</taxon>
        <taxon>Stenosarchaea group</taxon>
        <taxon>Halobacteria</taxon>
        <taxon>Halobacteriales</taxon>
        <taxon>Haloferacaceae</taxon>
        <taxon>Halobaculum</taxon>
    </lineage>
</organism>
<dbReference type="InterPro" id="IPR036513">
    <property type="entry name" value="STAS_dom_sf"/>
</dbReference>
<dbReference type="Proteomes" id="UP000437065">
    <property type="component" value="Unassembled WGS sequence"/>
</dbReference>
<dbReference type="Gene3D" id="3.40.50.10600">
    <property type="entry name" value="SpoIIaa-like domains"/>
    <property type="match status" value="1"/>
</dbReference>
<proteinExistence type="predicted"/>
<dbReference type="OrthoDB" id="333941at2157"/>
<name>A0A6B0T373_9EURY</name>
<dbReference type="InterPro" id="IPR038396">
    <property type="entry name" value="SpoIIAA-like_sf"/>
</dbReference>